<keyword evidence="1" id="KW-0547">Nucleotide-binding</keyword>
<evidence type="ECO:0008006" key="5">
    <source>
        <dbReference type="Google" id="ProtNLM"/>
    </source>
</evidence>
<comment type="caution">
    <text evidence="3">The sequence shown here is derived from an EMBL/GenBank/DDBJ whole genome shotgun (WGS) entry which is preliminary data.</text>
</comment>
<dbReference type="PANTHER" id="PTHR47978">
    <property type="match status" value="1"/>
</dbReference>
<dbReference type="Gene3D" id="3.40.50.300">
    <property type="entry name" value="P-loop containing nucleotide triphosphate hydrolases"/>
    <property type="match status" value="1"/>
</dbReference>
<dbReference type="InterPro" id="IPR005225">
    <property type="entry name" value="Small_GTP-bd"/>
</dbReference>
<dbReference type="PROSITE" id="PS51419">
    <property type="entry name" value="RAB"/>
    <property type="match status" value="1"/>
</dbReference>
<dbReference type="InterPro" id="IPR027417">
    <property type="entry name" value="P-loop_NTPase"/>
</dbReference>
<gene>
    <name evidence="3" type="ORF">MYCIT1_LOCUS31270</name>
</gene>
<dbReference type="SMART" id="SM00174">
    <property type="entry name" value="RHO"/>
    <property type="match status" value="1"/>
</dbReference>
<reference evidence="3" key="1">
    <citation type="submission" date="2023-11" db="EMBL/GenBank/DDBJ databases">
        <authorList>
            <person name="De Vega J J."/>
            <person name="De Vega J J."/>
        </authorList>
    </citation>
    <scope>NUCLEOTIDE SEQUENCE</scope>
</reference>
<dbReference type="PROSITE" id="PS51421">
    <property type="entry name" value="RAS"/>
    <property type="match status" value="1"/>
</dbReference>
<dbReference type="SMART" id="SM00176">
    <property type="entry name" value="RAN"/>
    <property type="match status" value="1"/>
</dbReference>
<dbReference type="NCBIfam" id="TIGR00231">
    <property type="entry name" value="small_GTP"/>
    <property type="match status" value="1"/>
</dbReference>
<name>A0AAD2HTB3_9AGAR</name>
<evidence type="ECO:0000256" key="2">
    <source>
        <dbReference type="SAM" id="MobiDB-lite"/>
    </source>
</evidence>
<dbReference type="Pfam" id="PF00071">
    <property type="entry name" value="Ras"/>
    <property type="match status" value="1"/>
</dbReference>
<dbReference type="PROSITE" id="PS51420">
    <property type="entry name" value="RHO"/>
    <property type="match status" value="1"/>
</dbReference>
<dbReference type="Proteomes" id="UP001295794">
    <property type="component" value="Unassembled WGS sequence"/>
</dbReference>
<evidence type="ECO:0000256" key="1">
    <source>
        <dbReference type="ARBA" id="ARBA00022741"/>
    </source>
</evidence>
<dbReference type="FunFam" id="3.40.50.300:FF:000808">
    <property type="entry name" value="Small GTP-binding protein, putative"/>
    <property type="match status" value="1"/>
</dbReference>
<dbReference type="PRINTS" id="PR00449">
    <property type="entry name" value="RASTRNSFRMNG"/>
</dbReference>
<keyword evidence="4" id="KW-1185">Reference proteome</keyword>
<dbReference type="EMBL" id="CAVNYO010000440">
    <property type="protein sequence ID" value="CAK5280684.1"/>
    <property type="molecule type" value="Genomic_DNA"/>
</dbReference>
<dbReference type="SUPFAM" id="SSF52540">
    <property type="entry name" value="P-loop containing nucleoside triphosphate hydrolases"/>
    <property type="match status" value="1"/>
</dbReference>
<dbReference type="GO" id="GO:0005525">
    <property type="term" value="F:GTP binding"/>
    <property type="evidence" value="ECO:0007669"/>
    <property type="project" value="InterPro"/>
</dbReference>
<organism evidence="3 4">
    <name type="scientific">Mycena citricolor</name>
    <dbReference type="NCBI Taxonomy" id="2018698"/>
    <lineage>
        <taxon>Eukaryota</taxon>
        <taxon>Fungi</taxon>
        <taxon>Dikarya</taxon>
        <taxon>Basidiomycota</taxon>
        <taxon>Agaricomycotina</taxon>
        <taxon>Agaricomycetes</taxon>
        <taxon>Agaricomycetidae</taxon>
        <taxon>Agaricales</taxon>
        <taxon>Marasmiineae</taxon>
        <taxon>Mycenaceae</taxon>
        <taxon>Mycena</taxon>
    </lineage>
</organism>
<protein>
    <recommendedName>
        <fullName evidence="5">GTP-binding protein RAB5</fullName>
    </recommendedName>
</protein>
<evidence type="ECO:0000313" key="4">
    <source>
        <dbReference type="Proteomes" id="UP001295794"/>
    </source>
</evidence>
<dbReference type="InterPro" id="IPR001806">
    <property type="entry name" value="Small_GTPase"/>
</dbReference>
<proteinExistence type="predicted"/>
<feature type="region of interest" description="Disordered" evidence="2">
    <location>
        <begin position="189"/>
        <end position="224"/>
    </location>
</feature>
<dbReference type="AlphaFoldDB" id="A0AAD2HTB3"/>
<accession>A0AAD2HTB3</accession>
<dbReference type="GO" id="GO:0003924">
    <property type="term" value="F:GTPase activity"/>
    <property type="evidence" value="ECO:0007669"/>
    <property type="project" value="InterPro"/>
</dbReference>
<sequence length="224" mass="24438">MSKQFQFKLVLLGESAVGKSRSLPIHAVPTTDVNCSFSLVLRFVKDQFDDYRESTIGAAFLTQTVTLEDQTTVKFEIWDTAGQERYKSLAPMYYRNANCAVVLYDITSSATLEKARTWIRELQRQADPSIVIALCGNKSDLAARRQVTEEEAKKYAEEEGLMWAETSAKSGEGVAEIFTAIAKKLPLTAPAPSSRAGAGRSGGRAGVDLNKQAASQPGQEACNC</sequence>
<evidence type="ECO:0000313" key="3">
    <source>
        <dbReference type="EMBL" id="CAK5280684.1"/>
    </source>
</evidence>
<dbReference type="SMART" id="SM00175">
    <property type="entry name" value="RAB"/>
    <property type="match status" value="1"/>
</dbReference>
<dbReference type="SMART" id="SM00173">
    <property type="entry name" value="RAS"/>
    <property type="match status" value="1"/>
</dbReference>
<dbReference type="CDD" id="cd01860">
    <property type="entry name" value="Rab5_related"/>
    <property type="match status" value="1"/>
</dbReference>